<dbReference type="GO" id="GO:0030247">
    <property type="term" value="F:polysaccharide binding"/>
    <property type="evidence" value="ECO:0007669"/>
    <property type="project" value="UniProtKB-UniRule"/>
</dbReference>
<keyword evidence="2" id="KW-1133">Transmembrane helix</keyword>
<name>A0A4S8QP58_9ACTN</name>
<evidence type="ECO:0000313" key="4">
    <source>
        <dbReference type="EMBL" id="THV42494.1"/>
    </source>
</evidence>
<sequence>MGHNIDLNEYPKSFSMARIDCAQRKEAMTMTLLRTRRRRLGVVATACMALIAGAVAMVAANPASAAACDSVTYEVVNEWGNGHNANVSLTAGSSGIDGWTVEFDLPPGAEVQNAWNVDWSQEGTTFTGSDVGWNAGIASGQTRELFGLTVTGAGAAPESFSINGEGCGGAVEDPTDGPTTGSPDQTDPPAQVDKETRTPQFLIDAGAETDNFVESENFTVRWGDAIDAVAWGQQNGYDNYPQWVADHMEEIYDFYVNQVEFVDPADHEQGSRYKINLYLCGTWSGDFLPPANWAGPDDIGVGHMCLPYDKIWDDWVESHEFNHILQSYSVDLNIAAGHGGGWGAGNPISGPVWEAHANYMARMQRPEVVVGSGYYVDRQHRRWLSQETYYGDWMLFNTIAETYGEDVINRFWLEAEQGEHPIDTIKRILGLSQDQFAELIADNAGRQVVYDWTEGAAMRSDLWTSGGSYRPLHTDLMQSLGSNRYRIADSDAPHQYAHNMIQLNPSGGSVSVQLTGASNLSGADWRFRLAAVSSDFSVRYSDFFAPGETADFSLQSGETHMMLVVAATPSQHRNYPMWEVGVGDPFPYELTITGATPA</sequence>
<dbReference type="GO" id="GO:0004553">
    <property type="term" value="F:hydrolase activity, hydrolyzing O-glycosyl compounds"/>
    <property type="evidence" value="ECO:0007669"/>
    <property type="project" value="InterPro"/>
</dbReference>
<dbReference type="InterPro" id="IPR008965">
    <property type="entry name" value="CBM2/CBM3_carb-bd_dom_sf"/>
</dbReference>
<dbReference type="PROSITE" id="PS51173">
    <property type="entry name" value="CBM2"/>
    <property type="match status" value="1"/>
</dbReference>
<proteinExistence type="predicted"/>
<feature type="region of interest" description="Disordered" evidence="1">
    <location>
        <begin position="159"/>
        <end position="193"/>
    </location>
</feature>
<dbReference type="InterPro" id="IPR045690">
    <property type="entry name" value="DUF6055"/>
</dbReference>
<accession>A0A4S8QP58</accession>
<organism evidence="4 5">
    <name type="scientific">Glycomyces buryatensis</name>
    <dbReference type="NCBI Taxonomy" id="2570927"/>
    <lineage>
        <taxon>Bacteria</taxon>
        <taxon>Bacillati</taxon>
        <taxon>Actinomycetota</taxon>
        <taxon>Actinomycetes</taxon>
        <taxon>Glycomycetales</taxon>
        <taxon>Glycomycetaceae</taxon>
        <taxon>Glycomyces</taxon>
    </lineage>
</organism>
<dbReference type="SMART" id="SM00637">
    <property type="entry name" value="CBD_II"/>
    <property type="match status" value="1"/>
</dbReference>
<dbReference type="Proteomes" id="UP000308760">
    <property type="component" value="Unassembled WGS sequence"/>
</dbReference>
<dbReference type="GO" id="GO:0005975">
    <property type="term" value="P:carbohydrate metabolic process"/>
    <property type="evidence" value="ECO:0007669"/>
    <property type="project" value="InterPro"/>
</dbReference>
<keyword evidence="2" id="KW-0812">Transmembrane</keyword>
<dbReference type="Pfam" id="PF00553">
    <property type="entry name" value="CBM_2"/>
    <property type="match status" value="1"/>
</dbReference>
<evidence type="ECO:0000256" key="2">
    <source>
        <dbReference type="SAM" id="Phobius"/>
    </source>
</evidence>
<comment type="caution">
    <text evidence="4">The sequence shown here is derived from an EMBL/GenBank/DDBJ whole genome shotgun (WGS) entry which is preliminary data.</text>
</comment>
<dbReference type="Gene3D" id="2.60.40.290">
    <property type="match status" value="1"/>
</dbReference>
<reference evidence="4 5" key="2">
    <citation type="submission" date="2019-05" db="EMBL/GenBank/DDBJ databases">
        <title>Glycomyces buryatensis sp. nov.</title>
        <authorList>
            <person name="Nikitina E."/>
        </authorList>
    </citation>
    <scope>NUCLEOTIDE SEQUENCE [LARGE SCALE GENOMIC DNA]</scope>
    <source>
        <strain evidence="4 5">18</strain>
    </source>
</reference>
<dbReference type="InterPro" id="IPR001919">
    <property type="entry name" value="CBD2"/>
</dbReference>
<reference evidence="5" key="1">
    <citation type="submission" date="2019-04" db="EMBL/GenBank/DDBJ databases">
        <title>Nocardioides xinjiangensis sp. nov.</title>
        <authorList>
            <person name="Liu S."/>
        </authorList>
    </citation>
    <scope>NUCLEOTIDE SEQUENCE [LARGE SCALE GENOMIC DNA]</scope>
    <source>
        <strain evidence="5">18</strain>
    </source>
</reference>
<evidence type="ECO:0000256" key="1">
    <source>
        <dbReference type="SAM" id="MobiDB-lite"/>
    </source>
</evidence>
<evidence type="ECO:0000313" key="5">
    <source>
        <dbReference type="Proteomes" id="UP000308760"/>
    </source>
</evidence>
<keyword evidence="5" id="KW-1185">Reference proteome</keyword>
<dbReference type="Pfam" id="PF19527">
    <property type="entry name" value="DUF6055"/>
    <property type="match status" value="1"/>
</dbReference>
<dbReference type="AlphaFoldDB" id="A0A4S8QP58"/>
<keyword evidence="2" id="KW-0472">Membrane</keyword>
<feature type="domain" description="CBM2" evidence="3">
    <location>
        <begin position="62"/>
        <end position="170"/>
    </location>
</feature>
<gene>
    <name evidence="4" type="ORF">FAB82_05880</name>
</gene>
<evidence type="ECO:0000259" key="3">
    <source>
        <dbReference type="PROSITE" id="PS51173"/>
    </source>
</evidence>
<protein>
    <recommendedName>
        <fullName evidence="3">CBM2 domain-containing protein</fullName>
    </recommendedName>
</protein>
<feature type="transmembrane region" description="Helical" evidence="2">
    <location>
        <begin position="40"/>
        <end position="60"/>
    </location>
</feature>
<dbReference type="EMBL" id="STGY01000022">
    <property type="protein sequence ID" value="THV42494.1"/>
    <property type="molecule type" value="Genomic_DNA"/>
</dbReference>
<dbReference type="InterPro" id="IPR012291">
    <property type="entry name" value="CBM2_carb-bd_dom_sf"/>
</dbReference>
<dbReference type="OrthoDB" id="9802005at2"/>
<dbReference type="SUPFAM" id="SSF49384">
    <property type="entry name" value="Carbohydrate-binding domain"/>
    <property type="match status" value="1"/>
</dbReference>